<name>A0AAU7JUQ7_9MICO</name>
<evidence type="ECO:0000259" key="7">
    <source>
        <dbReference type="Pfam" id="PF02631"/>
    </source>
</evidence>
<comment type="similarity">
    <text evidence="2 5">Belongs to the RecX family.</text>
</comment>
<comment type="subcellular location">
    <subcellularLocation>
        <location evidence="1 5">Cytoplasm</location>
    </subcellularLocation>
</comment>
<dbReference type="Pfam" id="PF02631">
    <property type="entry name" value="RecX_HTH2"/>
    <property type="match status" value="1"/>
</dbReference>
<dbReference type="RefSeq" id="WP_406831360.1">
    <property type="nucleotide sequence ID" value="NZ_CP157483.1"/>
</dbReference>
<dbReference type="GO" id="GO:0005737">
    <property type="term" value="C:cytoplasm"/>
    <property type="evidence" value="ECO:0007669"/>
    <property type="project" value="UniProtKB-SubCell"/>
</dbReference>
<proteinExistence type="inferred from homology"/>
<dbReference type="InterPro" id="IPR003783">
    <property type="entry name" value="Regulatory_RecX"/>
</dbReference>
<dbReference type="InterPro" id="IPR036388">
    <property type="entry name" value="WH-like_DNA-bd_sf"/>
</dbReference>
<evidence type="ECO:0000313" key="10">
    <source>
        <dbReference type="EMBL" id="XBO43910.1"/>
    </source>
</evidence>
<evidence type="ECO:0000256" key="6">
    <source>
        <dbReference type="SAM" id="MobiDB-lite"/>
    </source>
</evidence>
<dbReference type="AlphaFoldDB" id="A0AAU7JUQ7"/>
<dbReference type="HAMAP" id="MF_01114">
    <property type="entry name" value="RecX"/>
    <property type="match status" value="1"/>
</dbReference>
<reference evidence="10" key="1">
    <citation type="submission" date="2024-05" db="EMBL/GenBank/DDBJ databases">
        <authorList>
            <person name="Kim S."/>
            <person name="Heo J."/>
            <person name="Choi H."/>
            <person name="Choi Y."/>
            <person name="Kwon S.-W."/>
            <person name="Kim Y."/>
        </authorList>
    </citation>
    <scope>NUCLEOTIDE SEQUENCE</scope>
    <source>
        <strain evidence="10">KACC 23699</strain>
    </source>
</reference>
<dbReference type="PANTHER" id="PTHR33602">
    <property type="entry name" value="REGULATORY PROTEIN RECX FAMILY PROTEIN"/>
    <property type="match status" value="1"/>
</dbReference>
<gene>
    <name evidence="5" type="primary">recX</name>
    <name evidence="10" type="ORF">ABEG17_00850</name>
</gene>
<dbReference type="Pfam" id="PF21981">
    <property type="entry name" value="RecX_HTH3"/>
    <property type="match status" value="1"/>
</dbReference>
<organism evidence="10">
    <name type="scientific">Pedococcus sp. KACC 23699</name>
    <dbReference type="NCBI Taxonomy" id="3149228"/>
    <lineage>
        <taxon>Bacteria</taxon>
        <taxon>Bacillati</taxon>
        <taxon>Actinomycetota</taxon>
        <taxon>Actinomycetes</taxon>
        <taxon>Micrococcales</taxon>
        <taxon>Intrasporangiaceae</taxon>
        <taxon>Pedococcus</taxon>
    </lineage>
</organism>
<dbReference type="GO" id="GO:0006282">
    <property type="term" value="P:regulation of DNA repair"/>
    <property type="evidence" value="ECO:0007669"/>
    <property type="project" value="UniProtKB-UniRule"/>
</dbReference>
<dbReference type="InterPro" id="IPR053925">
    <property type="entry name" value="RecX_HTH_3rd"/>
</dbReference>
<evidence type="ECO:0000259" key="9">
    <source>
        <dbReference type="Pfam" id="PF21982"/>
    </source>
</evidence>
<feature type="domain" description="RecX third three-helical" evidence="8">
    <location>
        <begin position="157"/>
        <end position="202"/>
    </location>
</feature>
<comment type="function">
    <text evidence="5">Modulates RecA activity.</text>
</comment>
<feature type="compositionally biased region" description="Low complexity" evidence="6">
    <location>
        <begin position="15"/>
        <end position="26"/>
    </location>
</feature>
<evidence type="ECO:0000256" key="5">
    <source>
        <dbReference type="HAMAP-Rule" id="MF_01114"/>
    </source>
</evidence>
<sequence length="215" mass="23759">MTDRHAAARAALEAALAAVSSGPAAPESDRRPRRSKAWQPIPGDPESDLQTRDSEPDAHDVARQIVLRQLAMAPRSRKQLRDKLKQRECPDDVAEAVLDRMTEVGLIDDEAFAGMLVRSQQAGRGLAKRALARELRTKGVDDETARATLDAIDPHAERDQAERLVAKKLRSMHGLDVLVQKRRLAGMLARKGYPADLSMAVIREALAQAEEHQRD</sequence>
<evidence type="ECO:0000256" key="2">
    <source>
        <dbReference type="ARBA" id="ARBA00009695"/>
    </source>
</evidence>
<dbReference type="EMBL" id="CP157483">
    <property type="protein sequence ID" value="XBO43910.1"/>
    <property type="molecule type" value="Genomic_DNA"/>
</dbReference>
<dbReference type="Gene3D" id="1.10.10.10">
    <property type="entry name" value="Winged helix-like DNA-binding domain superfamily/Winged helix DNA-binding domain"/>
    <property type="match status" value="3"/>
</dbReference>
<evidence type="ECO:0000256" key="1">
    <source>
        <dbReference type="ARBA" id="ARBA00004496"/>
    </source>
</evidence>
<evidence type="ECO:0000256" key="4">
    <source>
        <dbReference type="ARBA" id="ARBA00022490"/>
    </source>
</evidence>
<feature type="domain" description="RecX second three-helical" evidence="7">
    <location>
        <begin position="108"/>
        <end position="149"/>
    </location>
</feature>
<feature type="domain" description="RecX first three-helical" evidence="9">
    <location>
        <begin position="62"/>
        <end position="101"/>
    </location>
</feature>
<dbReference type="InterPro" id="IPR053926">
    <property type="entry name" value="RecX_HTH_1st"/>
</dbReference>
<evidence type="ECO:0000259" key="8">
    <source>
        <dbReference type="Pfam" id="PF21981"/>
    </source>
</evidence>
<protein>
    <recommendedName>
        <fullName evidence="3 5">Regulatory protein RecX</fullName>
    </recommendedName>
</protein>
<dbReference type="PANTHER" id="PTHR33602:SF1">
    <property type="entry name" value="REGULATORY PROTEIN RECX FAMILY PROTEIN"/>
    <property type="match status" value="1"/>
</dbReference>
<keyword evidence="4 5" id="KW-0963">Cytoplasm</keyword>
<accession>A0AAU7JUQ7</accession>
<feature type="region of interest" description="Disordered" evidence="6">
    <location>
        <begin position="15"/>
        <end position="60"/>
    </location>
</feature>
<dbReference type="InterPro" id="IPR053924">
    <property type="entry name" value="RecX_HTH_2nd"/>
</dbReference>
<feature type="compositionally biased region" description="Basic and acidic residues" evidence="6">
    <location>
        <begin position="49"/>
        <end position="60"/>
    </location>
</feature>
<evidence type="ECO:0000256" key="3">
    <source>
        <dbReference type="ARBA" id="ARBA00018111"/>
    </source>
</evidence>
<dbReference type="Pfam" id="PF21982">
    <property type="entry name" value="RecX_HTH1"/>
    <property type="match status" value="1"/>
</dbReference>